<dbReference type="PROSITE" id="PS00107">
    <property type="entry name" value="PROTEIN_KINASE_ATP"/>
    <property type="match status" value="1"/>
</dbReference>
<dbReference type="InterPro" id="IPR017441">
    <property type="entry name" value="Protein_kinase_ATP_BS"/>
</dbReference>
<dbReference type="PANTHER" id="PTHR44329">
    <property type="entry name" value="SERINE/THREONINE-PROTEIN KINASE TNNI3K-RELATED"/>
    <property type="match status" value="1"/>
</dbReference>
<dbReference type="InterPro" id="IPR000719">
    <property type="entry name" value="Prot_kinase_dom"/>
</dbReference>
<evidence type="ECO:0000256" key="1">
    <source>
        <dbReference type="ARBA" id="ARBA00012513"/>
    </source>
</evidence>
<proteinExistence type="inferred from homology"/>
<keyword evidence="2 10" id="KW-0723">Serine/threonine-protein kinase</keyword>
<dbReference type="InterPro" id="IPR008271">
    <property type="entry name" value="Ser/Thr_kinase_AS"/>
</dbReference>
<evidence type="ECO:0000256" key="2">
    <source>
        <dbReference type="ARBA" id="ARBA00022527"/>
    </source>
</evidence>
<reference evidence="14" key="1">
    <citation type="submission" date="2022-11" db="UniProtKB">
        <authorList>
            <consortium name="WormBaseParasite"/>
        </authorList>
    </citation>
    <scope>IDENTIFICATION</scope>
</reference>
<evidence type="ECO:0000256" key="11">
    <source>
        <dbReference type="SAM" id="MobiDB-lite"/>
    </source>
</evidence>
<dbReference type="PANTHER" id="PTHR44329:SF285">
    <property type="entry name" value="V-MOS MOLONEY MURINE SARCOMA VIRAL ONCO HOMOLOG"/>
    <property type="match status" value="1"/>
</dbReference>
<evidence type="ECO:0000256" key="6">
    <source>
        <dbReference type="ARBA" id="ARBA00022840"/>
    </source>
</evidence>
<evidence type="ECO:0000256" key="5">
    <source>
        <dbReference type="ARBA" id="ARBA00022777"/>
    </source>
</evidence>
<keyword evidence="6 9" id="KW-0067">ATP-binding</keyword>
<evidence type="ECO:0000256" key="8">
    <source>
        <dbReference type="ARBA" id="ARBA00048679"/>
    </source>
</evidence>
<feature type="region of interest" description="Disordered" evidence="11">
    <location>
        <begin position="29"/>
        <end position="51"/>
    </location>
</feature>
<dbReference type="GO" id="GO:0004674">
    <property type="term" value="F:protein serine/threonine kinase activity"/>
    <property type="evidence" value="ECO:0007669"/>
    <property type="project" value="UniProtKB-KW"/>
</dbReference>
<evidence type="ECO:0000256" key="10">
    <source>
        <dbReference type="RuleBase" id="RU000304"/>
    </source>
</evidence>
<dbReference type="Gene3D" id="1.10.510.10">
    <property type="entry name" value="Transferase(Phosphotransferase) domain 1"/>
    <property type="match status" value="1"/>
</dbReference>
<dbReference type="AlphaFoldDB" id="A0A915Q2A4"/>
<keyword evidence="5" id="KW-0418">Kinase</keyword>
<evidence type="ECO:0000256" key="7">
    <source>
        <dbReference type="ARBA" id="ARBA00047899"/>
    </source>
</evidence>
<keyword evidence="4 9" id="KW-0547">Nucleotide-binding</keyword>
<dbReference type="PROSITE" id="PS50011">
    <property type="entry name" value="PROTEIN_KINASE_DOM"/>
    <property type="match status" value="1"/>
</dbReference>
<evidence type="ECO:0000256" key="9">
    <source>
        <dbReference type="PROSITE-ProRule" id="PRU10141"/>
    </source>
</evidence>
<keyword evidence="3" id="KW-0808">Transferase</keyword>
<evidence type="ECO:0000313" key="14">
    <source>
        <dbReference type="WBParaSite" id="sdigi.contig783.g9750.t1"/>
    </source>
</evidence>
<dbReference type="Proteomes" id="UP000887581">
    <property type="component" value="Unplaced"/>
</dbReference>
<dbReference type="PROSITE" id="PS00108">
    <property type="entry name" value="PROTEIN_KINASE_ST"/>
    <property type="match status" value="1"/>
</dbReference>
<evidence type="ECO:0000256" key="4">
    <source>
        <dbReference type="ARBA" id="ARBA00022741"/>
    </source>
</evidence>
<sequence length="410" mass="47094">MRKTRIRTWGETFYRSHFNRLIKLRNISDDNDNEEDDEENDDDESDDHMRSLSRMKCCSIKQPEKAITHPASDNPFMIPSPKIKPSSRCRALILSPLRLIRVFTERKKLYQKNKIEPADNTSKASISIGDKNNYRIGEGSFGAVFRYVYNNRVVAIKQLHHSRHSSSSDFQSFCSELNAFRLPPSPYVVQAIAFTSSGICMQIVTEFIEGKNLQQLINDDAWHVTILQRLQLAFQVISGLVHCHQHLLLHLDVKPANVIVHINEKICKLSDFGCSRTAAISGNDILMINDERRSAEFGTISYKAPELFKGQKVTDRADIYSFSIVLWELLTRETVHNCIHPHIFIYGVVVRKLRPKIEQLNLPKGRFGRALISLLESCWSDDLTKRPRALIVQQIIKEIICNSKLKLTFS</sequence>
<feature type="compositionally biased region" description="Acidic residues" evidence="11">
    <location>
        <begin position="29"/>
        <end position="46"/>
    </location>
</feature>
<feature type="domain" description="Protein kinase" evidence="12">
    <location>
        <begin position="130"/>
        <end position="400"/>
    </location>
</feature>
<dbReference type="WBParaSite" id="sdigi.contig783.g9750.t1">
    <property type="protein sequence ID" value="sdigi.contig783.g9750.t1"/>
    <property type="gene ID" value="sdigi.contig783.g9750"/>
</dbReference>
<dbReference type="GO" id="GO:0005524">
    <property type="term" value="F:ATP binding"/>
    <property type="evidence" value="ECO:0007669"/>
    <property type="project" value="UniProtKB-UniRule"/>
</dbReference>
<evidence type="ECO:0000313" key="13">
    <source>
        <dbReference type="Proteomes" id="UP000887581"/>
    </source>
</evidence>
<dbReference type="EC" id="2.7.11.1" evidence="1"/>
<dbReference type="SMART" id="SM00220">
    <property type="entry name" value="S_TKc"/>
    <property type="match status" value="1"/>
</dbReference>
<keyword evidence="13" id="KW-1185">Reference proteome</keyword>
<comment type="catalytic activity">
    <reaction evidence="7">
        <text>L-threonyl-[protein] + ATP = O-phospho-L-threonyl-[protein] + ADP + H(+)</text>
        <dbReference type="Rhea" id="RHEA:46608"/>
        <dbReference type="Rhea" id="RHEA-COMP:11060"/>
        <dbReference type="Rhea" id="RHEA-COMP:11605"/>
        <dbReference type="ChEBI" id="CHEBI:15378"/>
        <dbReference type="ChEBI" id="CHEBI:30013"/>
        <dbReference type="ChEBI" id="CHEBI:30616"/>
        <dbReference type="ChEBI" id="CHEBI:61977"/>
        <dbReference type="ChEBI" id="CHEBI:456216"/>
        <dbReference type="EC" id="2.7.11.1"/>
    </reaction>
</comment>
<dbReference type="InterPro" id="IPR051681">
    <property type="entry name" value="Ser/Thr_Kinases-Pseudokinases"/>
</dbReference>
<evidence type="ECO:0000256" key="3">
    <source>
        <dbReference type="ARBA" id="ARBA00022679"/>
    </source>
</evidence>
<organism evidence="13 14">
    <name type="scientific">Setaria digitata</name>
    <dbReference type="NCBI Taxonomy" id="48799"/>
    <lineage>
        <taxon>Eukaryota</taxon>
        <taxon>Metazoa</taxon>
        <taxon>Ecdysozoa</taxon>
        <taxon>Nematoda</taxon>
        <taxon>Chromadorea</taxon>
        <taxon>Rhabditida</taxon>
        <taxon>Spirurina</taxon>
        <taxon>Spiruromorpha</taxon>
        <taxon>Filarioidea</taxon>
        <taxon>Setariidae</taxon>
        <taxon>Setaria</taxon>
    </lineage>
</organism>
<dbReference type="InterPro" id="IPR011009">
    <property type="entry name" value="Kinase-like_dom_sf"/>
</dbReference>
<comment type="catalytic activity">
    <reaction evidence="8">
        <text>L-seryl-[protein] + ATP = O-phospho-L-seryl-[protein] + ADP + H(+)</text>
        <dbReference type="Rhea" id="RHEA:17989"/>
        <dbReference type="Rhea" id="RHEA-COMP:9863"/>
        <dbReference type="Rhea" id="RHEA-COMP:11604"/>
        <dbReference type="ChEBI" id="CHEBI:15378"/>
        <dbReference type="ChEBI" id="CHEBI:29999"/>
        <dbReference type="ChEBI" id="CHEBI:30616"/>
        <dbReference type="ChEBI" id="CHEBI:83421"/>
        <dbReference type="ChEBI" id="CHEBI:456216"/>
        <dbReference type="EC" id="2.7.11.1"/>
    </reaction>
</comment>
<accession>A0A915Q2A4</accession>
<comment type="similarity">
    <text evidence="10">Belongs to the protein kinase superfamily.</text>
</comment>
<name>A0A915Q2A4_9BILA</name>
<dbReference type="SUPFAM" id="SSF56112">
    <property type="entry name" value="Protein kinase-like (PK-like)"/>
    <property type="match status" value="1"/>
</dbReference>
<dbReference type="Pfam" id="PF00069">
    <property type="entry name" value="Pkinase"/>
    <property type="match status" value="1"/>
</dbReference>
<evidence type="ECO:0000259" key="12">
    <source>
        <dbReference type="PROSITE" id="PS50011"/>
    </source>
</evidence>
<feature type="binding site" evidence="9">
    <location>
        <position position="157"/>
    </location>
    <ligand>
        <name>ATP</name>
        <dbReference type="ChEBI" id="CHEBI:30616"/>
    </ligand>
</feature>
<protein>
    <recommendedName>
        <fullName evidence="1">non-specific serine/threonine protein kinase</fullName>
        <ecNumber evidence="1">2.7.11.1</ecNumber>
    </recommendedName>
</protein>